<accession>A0A935PZI9</accession>
<dbReference type="SUPFAM" id="SSF54637">
    <property type="entry name" value="Thioesterase/thiol ester dehydrase-isomerase"/>
    <property type="match status" value="2"/>
</dbReference>
<sequence length="393" mass="43544">MSQAIRFRAQPELAKEVKVDLASIRCPHYGRYLEEFVPGQVFVHPRGFTFLAAQMEAFARTYMQCNPLYLNEEFARASGFCGLVASPQMVFNVVLSLGVQNDSEKAMANLGYYDAQYLRPVYALDTIRSLTKVIDRKERGAGKPGIVTIRTLGINQNDEVVLQYERKIMVAGQGDRPATTPLPPSAVMPAFPWVKDAEVLLPDFPTELPSRLTGPNSWFEDFTVGEVIVHANGRTITDEHLPLTYAVGNTHPLHFDRIFSAGLSGKMSGDPIVYGGLVFAWLEGLASRDVSENSFWELGFTEGYHTQPSVSGDTVAALSRVLAAEDAPGELGARFGLVSFQLIGVKNISASSALAKYGEDLFIKENDKKEMGKEKIDQKIFEIERRLLIRKRG</sequence>
<name>A0A935PZI9_9PROT</name>
<evidence type="ECO:0000313" key="2">
    <source>
        <dbReference type="Proteomes" id="UP000697998"/>
    </source>
</evidence>
<organism evidence="1 2">
    <name type="scientific">Candidatus Accumulibacter proximus</name>
    <dbReference type="NCBI Taxonomy" id="2954385"/>
    <lineage>
        <taxon>Bacteria</taxon>
        <taxon>Pseudomonadati</taxon>
        <taxon>Pseudomonadota</taxon>
        <taxon>Betaproteobacteria</taxon>
        <taxon>Candidatus Accumulibacter</taxon>
    </lineage>
</organism>
<protein>
    <submittedName>
        <fullName evidence="1">MaoC family dehydratase</fullName>
    </submittedName>
</protein>
<dbReference type="EMBL" id="JADJMH010000002">
    <property type="protein sequence ID" value="MBK7674190.1"/>
    <property type="molecule type" value="Genomic_DNA"/>
</dbReference>
<dbReference type="AlphaFoldDB" id="A0A935PZI9"/>
<comment type="caution">
    <text evidence="1">The sequence shown here is derived from an EMBL/GenBank/DDBJ whole genome shotgun (WGS) entry which is preliminary data.</text>
</comment>
<dbReference type="Proteomes" id="UP000697998">
    <property type="component" value="Unassembled WGS sequence"/>
</dbReference>
<evidence type="ECO:0000313" key="1">
    <source>
        <dbReference type="EMBL" id="MBK7674190.1"/>
    </source>
</evidence>
<dbReference type="InterPro" id="IPR052342">
    <property type="entry name" value="MCH/BMMD"/>
</dbReference>
<dbReference type="PANTHER" id="PTHR43664:SF1">
    <property type="entry name" value="BETA-METHYLMALYL-COA DEHYDRATASE"/>
    <property type="match status" value="1"/>
</dbReference>
<reference evidence="1 2" key="1">
    <citation type="submission" date="2020-10" db="EMBL/GenBank/DDBJ databases">
        <title>Connecting structure to function with the recovery of over 1000 high-quality activated sludge metagenome-assembled genomes encoding full-length rRNA genes using long-read sequencing.</title>
        <authorList>
            <person name="Singleton C.M."/>
            <person name="Petriglieri F."/>
            <person name="Kristensen J.M."/>
            <person name="Kirkegaard R.H."/>
            <person name="Michaelsen T.Y."/>
            <person name="Andersen M.H."/>
            <person name="Karst S.M."/>
            <person name="Dueholm M.S."/>
            <person name="Nielsen P.H."/>
            <person name="Albertsen M."/>
        </authorList>
    </citation>
    <scope>NUCLEOTIDE SEQUENCE [LARGE SCALE GENOMIC DNA]</scope>
    <source>
        <strain evidence="1">EsbW_18-Q3-R4-48_BATAC.285</strain>
    </source>
</reference>
<dbReference type="CDD" id="cd03451">
    <property type="entry name" value="FkbR2"/>
    <property type="match status" value="2"/>
</dbReference>
<gene>
    <name evidence="1" type="ORF">IPJ27_05160</name>
</gene>
<proteinExistence type="predicted"/>
<dbReference type="InterPro" id="IPR048274">
    <property type="entry name" value="MC_hydratase"/>
</dbReference>
<dbReference type="GO" id="GO:0016829">
    <property type="term" value="F:lyase activity"/>
    <property type="evidence" value="ECO:0007669"/>
    <property type="project" value="InterPro"/>
</dbReference>
<dbReference type="Gene3D" id="3.10.129.10">
    <property type="entry name" value="Hotdog Thioesterase"/>
    <property type="match status" value="1"/>
</dbReference>
<dbReference type="InterPro" id="IPR029069">
    <property type="entry name" value="HotDog_dom_sf"/>
</dbReference>
<dbReference type="PANTHER" id="PTHR43664">
    <property type="entry name" value="MONOAMINE OXIDASE-RELATED"/>
    <property type="match status" value="1"/>
</dbReference>
<dbReference type="Pfam" id="PF19315">
    <property type="entry name" value="MC_hydratase"/>
    <property type="match status" value="1"/>
</dbReference>